<proteinExistence type="predicted"/>
<evidence type="ECO:0000256" key="1">
    <source>
        <dbReference type="SAM" id="SignalP"/>
    </source>
</evidence>
<feature type="chain" id="PRO_5047103909" evidence="1">
    <location>
        <begin position="20"/>
        <end position="99"/>
    </location>
</feature>
<sequence>AQILFFLVLMIAFANYFVGTVIPPGIDKQAIGFFGYRGGCVVRDASGNQSHLMTGNSTDGCVGLACNMGWNFTDCIKSQSCEFGLANNVKVLIKLLLSV</sequence>
<name>A0ABV0RH50_9TELE</name>
<feature type="signal peptide" evidence="1">
    <location>
        <begin position="1"/>
        <end position="19"/>
    </location>
</feature>
<evidence type="ECO:0000313" key="2">
    <source>
        <dbReference type="EMBL" id="MEQ2207480.1"/>
    </source>
</evidence>
<protein>
    <submittedName>
        <fullName evidence="2">Uncharacterized protein</fullName>
    </submittedName>
</protein>
<gene>
    <name evidence="2" type="ORF">XENOCAPTIV_013171</name>
</gene>
<dbReference type="Proteomes" id="UP001434883">
    <property type="component" value="Unassembled WGS sequence"/>
</dbReference>
<keyword evidence="3" id="KW-1185">Reference proteome</keyword>
<feature type="non-terminal residue" evidence="2">
    <location>
        <position position="1"/>
    </location>
</feature>
<comment type="caution">
    <text evidence="2">The sequence shown here is derived from an EMBL/GenBank/DDBJ whole genome shotgun (WGS) entry which is preliminary data.</text>
</comment>
<organism evidence="2 3">
    <name type="scientific">Xenoophorus captivus</name>
    <dbReference type="NCBI Taxonomy" id="1517983"/>
    <lineage>
        <taxon>Eukaryota</taxon>
        <taxon>Metazoa</taxon>
        <taxon>Chordata</taxon>
        <taxon>Craniata</taxon>
        <taxon>Vertebrata</taxon>
        <taxon>Euteleostomi</taxon>
        <taxon>Actinopterygii</taxon>
        <taxon>Neopterygii</taxon>
        <taxon>Teleostei</taxon>
        <taxon>Neoteleostei</taxon>
        <taxon>Acanthomorphata</taxon>
        <taxon>Ovalentaria</taxon>
        <taxon>Atherinomorphae</taxon>
        <taxon>Cyprinodontiformes</taxon>
        <taxon>Goodeidae</taxon>
        <taxon>Xenoophorus</taxon>
    </lineage>
</organism>
<keyword evidence="1" id="KW-0732">Signal</keyword>
<accession>A0ABV0RH50</accession>
<dbReference type="EMBL" id="JAHRIN010044762">
    <property type="protein sequence ID" value="MEQ2207480.1"/>
    <property type="molecule type" value="Genomic_DNA"/>
</dbReference>
<evidence type="ECO:0000313" key="3">
    <source>
        <dbReference type="Proteomes" id="UP001434883"/>
    </source>
</evidence>
<reference evidence="2 3" key="1">
    <citation type="submission" date="2021-06" db="EMBL/GenBank/DDBJ databases">
        <authorList>
            <person name="Palmer J.M."/>
        </authorList>
    </citation>
    <scope>NUCLEOTIDE SEQUENCE [LARGE SCALE GENOMIC DNA]</scope>
    <source>
        <strain evidence="2 3">XC_2019</strain>
        <tissue evidence="2">Muscle</tissue>
    </source>
</reference>